<evidence type="ECO:0000313" key="3">
    <source>
        <dbReference type="EMBL" id="PIV45534.1"/>
    </source>
</evidence>
<comment type="caution">
    <text evidence="3">The sequence shown here is derived from an EMBL/GenBank/DDBJ whole genome shotgun (WGS) entry which is preliminary data.</text>
</comment>
<reference evidence="4" key="1">
    <citation type="submission" date="2017-09" db="EMBL/GenBank/DDBJ databases">
        <title>Depth-based differentiation of microbial function through sediment-hosted aquifers and enrichment of novel symbionts in the deep terrestrial subsurface.</title>
        <authorList>
            <person name="Probst A.J."/>
            <person name="Ladd B."/>
            <person name="Jarett J.K."/>
            <person name="Geller-Mcgrath D.E."/>
            <person name="Sieber C.M.K."/>
            <person name="Emerson J.B."/>
            <person name="Anantharaman K."/>
            <person name="Thomas B.C."/>
            <person name="Malmstrom R."/>
            <person name="Stieglmeier M."/>
            <person name="Klingl A."/>
            <person name="Woyke T."/>
            <person name="Ryan C.M."/>
            <person name="Banfield J.F."/>
        </authorList>
    </citation>
    <scope>NUCLEOTIDE SEQUENCE [LARGE SCALE GENOMIC DNA]</scope>
</reference>
<proteinExistence type="inferred from homology"/>
<dbReference type="PANTHER" id="PTHR34477">
    <property type="entry name" value="UPF0213 PROTEIN YHBQ"/>
    <property type="match status" value="1"/>
</dbReference>
<dbReference type="CDD" id="cd10449">
    <property type="entry name" value="GIY-YIG_SLX1_like"/>
    <property type="match status" value="1"/>
</dbReference>
<dbReference type="PANTHER" id="PTHR34477:SF1">
    <property type="entry name" value="UPF0213 PROTEIN YHBQ"/>
    <property type="match status" value="1"/>
</dbReference>
<gene>
    <name evidence="3" type="ORF">COS24_01720</name>
</gene>
<dbReference type="Proteomes" id="UP000229625">
    <property type="component" value="Unassembled WGS sequence"/>
</dbReference>
<evidence type="ECO:0000256" key="1">
    <source>
        <dbReference type="ARBA" id="ARBA00007435"/>
    </source>
</evidence>
<dbReference type="InterPro" id="IPR035901">
    <property type="entry name" value="GIY-YIG_endonuc_sf"/>
</dbReference>
<dbReference type="EMBL" id="PETY01000025">
    <property type="protein sequence ID" value="PIV45534.1"/>
    <property type="molecule type" value="Genomic_DNA"/>
</dbReference>
<comment type="similarity">
    <text evidence="1">Belongs to the UPF0213 family.</text>
</comment>
<accession>A0A2M7DAS2</accession>
<protein>
    <submittedName>
        <fullName evidence="3">Excinuclease ABC subunit C</fullName>
    </submittedName>
</protein>
<sequence>MPRRRISNWHYVYVLQSEKDGDFYIGYTQNLKKRLEEHNAKTNFSTKSRLPCSPIYAEVCLNKADAQRREEYLKTSQGHRFLKIRLKEFLN</sequence>
<organism evidence="3 4">
    <name type="scientific">Candidatus Nealsonbacteria bacterium CG02_land_8_20_14_3_00_34_20</name>
    <dbReference type="NCBI Taxonomy" id="1974698"/>
    <lineage>
        <taxon>Bacteria</taxon>
        <taxon>Candidatus Nealsoniibacteriota</taxon>
    </lineage>
</organism>
<dbReference type="AlphaFoldDB" id="A0A2M7DAS2"/>
<dbReference type="InterPro" id="IPR050190">
    <property type="entry name" value="UPF0213_domain"/>
</dbReference>
<evidence type="ECO:0000313" key="4">
    <source>
        <dbReference type="Proteomes" id="UP000229625"/>
    </source>
</evidence>
<dbReference type="SUPFAM" id="SSF82771">
    <property type="entry name" value="GIY-YIG endonuclease"/>
    <property type="match status" value="1"/>
</dbReference>
<evidence type="ECO:0000259" key="2">
    <source>
        <dbReference type="PROSITE" id="PS50164"/>
    </source>
</evidence>
<dbReference type="PROSITE" id="PS50164">
    <property type="entry name" value="GIY_YIG"/>
    <property type="match status" value="1"/>
</dbReference>
<feature type="domain" description="GIY-YIG" evidence="2">
    <location>
        <begin position="8"/>
        <end position="85"/>
    </location>
</feature>
<dbReference type="InterPro" id="IPR000305">
    <property type="entry name" value="GIY-YIG_endonuc"/>
</dbReference>
<dbReference type="Gene3D" id="3.40.1440.10">
    <property type="entry name" value="GIY-YIG endonuclease"/>
    <property type="match status" value="1"/>
</dbReference>
<dbReference type="Pfam" id="PF01541">
    <property type="entry name" value="GIY-YIG"/>
    <property type="match status" value="1"/>
</dbReference>
<name>A0A2M7DAS2_9BACT</name>